<feature type="transmembrane region" description="Helical" evidence="1">
    <location>
        <begin position="21"/>
        <end position="44"/>
    </location>
</feature>
<proteinExistence type="predicted"/>
<organism evidence="3 4">
    <name type="scientific">Biomaibacter acetigenes</name>
    <dbReference type="NCBI Taxonomy" id="2316383"/>
    <lineage>
        <taxon>Bacteria</taxon>
        <taxon>Bacillati</taxon>
        <taxon>Bacillota</taxon>
        <taxon>Clostridia</taxon>
        <taxon>Thermosediminibacterales</taxon>
        <taxon>Tepidanaerobacteraceae</taxon>
        <taxon>Biomaibacter</taxon>
    </lineage>
</organism>
<dbReference type="KEGG" id="bacg:D2962_11045"/>
<protein>
    <submittedName>
        <fullName evidence="3">Phosphatase PAP2 family protein</fullName>
    </submittedName>
</protein>
<feature type="domain" description="Phosphatidic acid phosphatase type 2/haloperoxidase" evidence="2">
    <location>
        <begin position="52"/>
        <end position="161"/>
    </location>
</feature>
<dbReference type="PANTHER" id="PTHR14969">
    <property type="entry name" value="SPHINGOSINE-1-PHOSPHATE PHOSPHOHYDROLASE"/>
    <property type="match status" value="1"/>
</dbReference>
<feature type="transmembrane region" description="Helical" evidence="1">
    <location>
        <begin position="174"/>
        <end position="192"/>
    </location>
</feature>
<evidence type="ECO:0000313" key="4">
    <source>
        <dbReference type="Proteomes" id="UP000280960"/>
    </source>
</evidence>
<dbReference type="SUPFAM" id="SSF48317">
    <property type="entry name" value="Acid phosphatase/Vanadium-dependent haloperoxidase"/>
    <property type="match status" value="1"/>
</dbReference>
<dbReference type="InterPro" id="IPR000326">
    <property type="entry name" value="PAP2/HPO"/>
</dbReference>
<reference evidence="3 4" key="1">
    <citation type="submission" date="2018-10" db="EMBL/GenBank/DDBJ databases">
        <authorList>
            <person name="Zhang X."/>
        </authorList>
    </citation>
    <scope>NUCLEOTIDE SEQUENCE [LARGE SCALE GENOMIC DNA]</scope>
    <source>
        <strain evidence="3 4">SK-G1</strain>
    </source>
</reference>
<dbReference type="Gene3D" id="1.20.144.10">
    <property type="entry name" value="Phosphatidic acid phosphatase type 2/haloperoxidase"/>
    <property type="match status" value="1"/>
</dbReference>
<evidence type="ECO:0000313" key="3">
    <source>
        <dbReference type="EMBL" id="AYO31067.1"/>
    </source>
</evidence>
<evidence type="ECO:0000259" key="2">
    <source>
        <dbReference type="SMART" id="SM00014"/>
    </source>
</evidence>
<dbReference type="RefSeq" id="WP_122014999.1">
    <property type="nucleotide sequence ID" value="NZ_CP033169.1"/>
</dbReference>
<dbReference type="AlphaFoldDB" id="A0A3G2R8F1"/>
<dbReference type="SMART" id="SM00014">
    <property type="entry name" value="acidPPc"/>
    <property type="match status" value="1"/>
</dbReference>
<dbReference type="Pfam" id="PF01569">
    <property type="entry name" value="PAP2"/>
    <property type="match status" value="1"/>
</dbReference>
<sequence length="279" mass="30963">MEFQAGIIKFIQSFSSPALDYFFIFVTNLGSEGFYFLLIPIFYWSINKKMGIKLSSALLLSMYLNVMLKEITAIPRPIGYPGIRSIYTGSAGGYSFPSGHTQGSTTVWGIIMAHYKKTLVYILGIAIILLVSLSRLYLGVHWPQDIIGGIILGYIIVMVVINTDRFKFSESASVKCLMAVIIPVVLLVIFPHPDVFKHMGMLSAAWLGYLLEDHFIGFEPKNTGFLKTASKYIIGAAGFLLIYVGLKKILPAGNISAMARYFLLGLWLTAGAPYLFKKL</sequence>
<dbReference type="EMBL" id="CP033169">
    <property type="protein sequence ID" value="AYO31067.1"/>
    <property type="molecule type" value="Genomic_DNA"/>
</dbReference>
<keyword evidence="1" id="KW-1133">Transmembrane helix</keyword>
<accession>A0A3G2R8F1</accession>
<name>A0A3G2R8F1_9FIRM</name>
<feature type="transmembrane region" description="Helical" evidence="1">
    <location>
        <begin position="119"/>
        <end position="140"/>
    </location>
</feature>
<evidence type="ECO:0000256" key="1">
    <source>
        <dbReference type="SAM" id="Phobius"/>
    </source>
</evidence>
<feature type="transmembrane region" description="Helical" evidence="1">
    <location>
        <begin position="229"/>
        <end position="246"/>
    </location>
</feature>
<feature type="transmembrane region" description="Helical" evidence="1">
    <location>
        <begin position="146"/>
        <end position="162"/>
    </location>
</feature>
<dbReference type="Proteomes" id="UP000280960">
    <property type="component" value="Chromosome"/>
</dbReference>
<keyword evidence="1" id="KW-0472">Membrane</keyword>
<gene>
    <name evidence="3" type="ORF">D2962_11045</name>
</gene>
<dbReference type="InterPro" id="IPR036938">
    <property type="entry name" value="PAP2/HPO_sf"/>
</dbReference>
<feature type="transmembrane region" description="Helical" evidence="1">
    <location>
        <begin position="258"/>
        <end position="276"/>
    </location>
</feature>
<keyword evidence="4" id="KW-1185">Reference proteome</keyword>
<dbReference type="PANTHER" id="PTHR14969:SF13">
    <property type="entry name" value="AT30094P"/>
    <property type="match status" value="1"/>
</dbReference>
<keyword evidence="1" id="KW-0812">Transmembrane</keyword>